<dbReference type="Pfam" id="PF05608">
    <property type="entry name" value="RTE1"/>
    <property type="match status" value="1"/>
</dbReference>
<dbReference type="PANTHER" id="PTHR20921">
    <property type="entry name" value="TRANSMEMBRANE PROTEIN 222"/>
    <property type="match status" value="1"/>
</dbReference>
<evidence type="ECO:0000313" key="2">
    <source>
        <dbReference type="EMBL" id="JAA70268.1"/>
    </source>
</evidence>
<reference evidence="2" key="1">
    <citation type="submission" date="2012-12" db="EMBL/GenBank/DDBJ databases">
        <title>Identification and characterization of a phenylalanine ammonia-lyase gene family in Isatis indigotica Fort.</title>
        <authorList>
            <person name="Liu Q."/>
            <person name="Chen J."/>
            <person name="Zhou X."/>
            <person name="Di P."/>
            <person name="Xiao Y."/>
            <person name="Xuan H."/>
            <person name="Zhang L."/>
            <person name="Chen W."/>
        </authorList>
    </citation>
    <scope>NUCLEOTIDE SEQUENCE</scope>
    <source>
        <tissue evidence="2">Salivary gland</tissue>
    </source>
</reference>
<keyword evidence="1" id="KW-0472">Membrane</keyword>
<dbReference type="EMBL" id="GADI01003540">
    <property type="protein sequence ID" value="JAA70268.1"/>
    <property type="molecule type" value="mRNA"/>
</dbReference>
<keyword evidence="1 2" id="KW-0812">Transmembrane</keyword>
<dbReference type="InterPro" id="IPR008496">
    <property type="entry name" value="TMEM222/RTE1"/>
</dbReference>
<feature type="transmembrane region" description="Helical" evidence="1">
    <location>
        <begin position="162"/>
        <end position="183"/>
    </location>
</feature>
<name>A0A0K8RHE0_IXORI</name>
<dbReference type="PANTHER" id="PTHR20921:SF0">
    <property type="entry name" value="TRANSMEMBRANE PROTEIN 222"/>
    <property type="match status" value="1"/>
</dbReference>
<accession>A0A0K8RHE0</accession>
<keyword evidence="1" id="KW-1133">Transmembrane helix</keyword>
<organism evidence="2">
    <name type="scientific">Ixodes ricinus</name>
    <name type="common">Common tick</name>
    <name type="synonym">Acarus ricinus</name>
    <dbReference type="NCBI Taxonomy" id="34613"/>
    <lineage>
        <taxon>Eukaryota</taxon>
        <taxon>Metazoa</taxon>
        <taxon>Ecdysozoa</taxon>
        <taxon>Arthropoda</taxon>
        <taxon>Chelicerata</taxon>
        <taxon>Arachnida</taxon>
        <taxon>Acari</taxon>
        <taxon>Parasitiformes</taxon>
        <taxon>Ixodida</taxon>
        <taxon>Ixodoidea</taxon>
        <taxon>Ixodidae</taxon>
        <taxon>Ixodinae</taxon>
        <taxon>Ixodes</taxon>
    </lineage>
</organism>
<dbReference type="AlphaFoldDB" id="A0A0K8RHE0"/>
<evidence type="ECO:0000256" key="1">
    <source>
        <dbReference type="SAM" id="Phobius"/>
    </source>
</evidence>
<protein>
    <submittedName>
        <fullName evidence="2">Putative transmembrane protein</fullName>
    </submittedName>
</protein>
<proteinExistence type="evidence at transcript level"/>
<sequence length="188" mass="21200">MFSAAGDTSDKASVLADEMPSPAIDFARDRFPFCIVWTPIPCLTWFFPFLGHMGICTSSGIIRDFAGPYYVSEDHMAFGRPTRYWPLNPSKARDGVQGWDRAVVQASDEYKGRMHNLFCDNCHSHVAKALNNMNYGGSSNWNMVKVAFLMLIRGKFVSTWGLIRTWLPFLIVICLAFALWLSLSVKSL</sequence>